<feature type="domain" description="Inosine/uridine-preferring nucleoside hydrolase" evidence="3">
    <location>
        <begin position="5"/>
        <end position="301"/>
    </location>
</feature>
<evidence type="ECO:0000256" key="1">
    <source>
        <dbReference type="ARBA" id="ARBA00022801"/>
    </source>
</evidence>
<dbReference type="EMBL" id="JAIKTU010000014">
    <property type="protein sequence ID" value="MBY0756903.1"/>
    <property type="molecule type" value="Genomic_DNA"/>
</dbReference>
<dbReference type="SUPFAM" id="SSF53590">
    <property type="entry name" value="Nucleoside hydrolase"/>
    <property type="match status" value="1"/>
</dbReference>
<dbReference type="InterPro" id="IPR036452">
    <property type="entry name" value="Ribo_hydro-like"/>
</dbReference>
<dbReference type="PANTHER" id="PTHR46190">
    <property type="entry name" value="SI:CH211-201H21.5-RELATED"/>
    <property type="match status" value="1"/>
</dbReference>
<organism evidence="4 5">
    <name type="scientific">Clostridium sardiniense</name>
    <name type="common">Clostridium absonum</name>
    <dbReference type="NCBI Taxonomy" id="29369"/>
    <lineage>
        <taxon>Bacteria</taxon>
        <taxon>Bacillati</taxon>
        <taxon>Bacillota</taxon>
        <taxon>Clostridia</taxon>
        <taxon>Eubacteriales</taxon>
        <taxon>Clostridiaceae</taxon>
        <taxon>Clostridium</taxon>
    </lineage>
</organism>
<comment type="caution">
    <text evidence="4">The sequence shown here is derived from an EMBL/GenBank/DDBJ whole genome shotgun (WGS) entry which is preliminary data.</text>
</comment>
<proteinExistence type="predicted"/>
<dbReference type="InterPro" id="IPR052775">
    <property type="entry name" value="IUN_hydrolase"/>
</dbReference>
<dbReference type="Proteomes" id="UP001299068">
    <property type="component" value="Unassembled WGS sequence"/>
</dbReference>
<dbReference type="PANTHER" id="PTHR46190:SF1">
    <property type="entry name" value="SI:CH211-201H21.5"/>
    <property type="match status" value="1"/>
</dbReference>
<evidence type="ECO:0000256" key="2">
    <source>
        <dbReference type="ARBA" id="ARBA00023295"/>
    </source>
</evidence>
<keyword evidence="2" id="KW-0326">Glycosidase</keyword>
<keyword evidence="1 4" id="KW-0378">Hydrolase</keyword>
<name>A0ABS7L232_CLOSR</name>
<evidence type="ECO:0000313" key="5">
    <source>
        <dbReference type="Proteomes" id="UP001299068"/>
    </source>
</evidence>
<reference evidence="4 5" key="1">
    <citation type="journal article" date="2021" name="Cell Host Microbe">
        <title>in vivo commensal control of Clostridioides difficile virulence.</title>
        <authorList>
            <person name="Girinathan B.P."/>
            <person name="Dibenedetto N."/>
            <person name="Worley J.N."/>
            <person name="Peltier J."/>
            <person name="Arrieta-Ortiz M.L."/>
            <person name="Rupa Christinal Immanuel S."/>
            <person name="Lavin R."/>
            <person name="Delaney M.L."/>
            <person name="Cummins C."/>
            <person name="Hoffmann M."/>
            <person name="Luo Y."/>
            <person name="Gonzalez-Escalona N."/>
            <person name="Allard M."/>
            <person name="Onderdonk A.B."/>
            <person name="Gerber G.K."/>
            <person name="Sonenshein A.L."/>
            <person name="Baliga N."/>
            <person name="Dupuy B."/>
            <person name="Bry L."/>
        </authorList>
    </citation>
    <scope>NUCLEOTIDE SEQUENCE [LARGE SCALE GENOMIC DNA]</scope>
    <source>
        <strain evidence="4 5">DSM 599</strain>
    </source>
</reference>
<dbReference type="PROSITE" id="PS01247">
    <property type="entry name" value="IUNH"/>
    <property type="match status" value="1"/>
</dbReference>
<protein>
    <submittedName>
        <fullName evidence="4">Nucleoside hydrolase</fullName>
    </submittedName>
</protein>
<dbReference type="GO" id="GO:0016787">
    <property type="term" value="F:hydrolase activity"/>
    <property type="evidence" value="ECO:0007669"/>
    <property type="project" value="UniProtKB-KW"/>
</dbReference>
<gene>
    <name evidence="4" type="ORF">K5V21_15770</name>
</gene>
<dbReference type="InterPro" id="IPR015910">
    <property type="entry name" value="I/U_nuclsd_hydro_CS"/>
</dbReference>
<accession>A0ABS7L232</accession>
<evidence type="ECO:0000259" key="3">
    <source>
        <dbReference type="Pfam" id="PF01156"/>
    </source>
</evidence>
<dbReference type="Pfam" id="PF01156">
    <property type="entry name" value="IU_nuc_hydro"/>
    <property type="match status" value="1"/>
</dbReference>
<keyword evidence="5" id="KW-1185">Reference proteome</keyword>
<dbReference type="Gene3D" id="3.90.245.10">
    <property type="entry name" value="Ribonucleoside hydrolase-like"/>
    <property type="match status" value="1"/>
</dbReference>
<sequence length="315" mass="35212">MRKFIIDTDTATDDVVAIIAALRAKNIEVLALTVVAGNVELKQAVKNSLIAVQVANTYRPPVYIGMAEPLCRKLVKAENVHGDDGMGNTHLFPSKLKPKKEHAVCALIRLIEENPYEIELITLGPLTNVAMACLRAPKTMEKLKSMTLMVGSGPNTPGNTTETAEFNAYVDAEALSIVLDLNVPKFLVGLDVITRDTFVGGDSLKNLQESNFFTTKFILRITKSIKKFNENMGSEVFDLADPTAMAATIWPDIVEQTEEVYATVETNNEENYGQMFYRINKKNEEIYNATICLKIHREKYRKHMIDVIFNDGYLE</sequence>
<evidence type="ECO:0000313" key="4">
    <source>
        <dbReference type="EMBL" id="MBY0756903.1"/>
    </source>
</evidence>
<dbReference type="InterPro" id="IPR001910">
    <property type="entry name" value="Inosine/uridine_hydrolase_dom"/>
</dbReference>
<dbReference type="RefSeq" id="WP_221862109.1">
    <property type="nucleotide sequence ID" value="NZ_JAIKTU010000014.1"/>
</dbReference>